<dbReference type="EMBL" id="JAAALK010000079">
    <property type="protein sequence ID" value="KAG8098894.1"/>
    <property type="molecule type" value="Genomic_DNA"/>
</dbReference>
<name>A0A8J6BY70_ZIZPA</name>
<evidence type="ECO:0000313" key="2">
    <source>
        <dbReference type="EMBL" id="KAG8098894.1"/>
    </source>
</evidence>
<feature type="region of interest" description="Disordered" evidence="1">
    <location>
        <begin position="13"/>
        <end position="38"/>
    </location>
</feature>
<gene>
    <name evidence="2" type="ORF">GUJ93_ZPchr0013g36069</name>
</gene>
<evidence type="ECO:0000256" key="1">
    <source>
        <dbReference type="SAM" id="MobiDB-lite"/>
    </source>
</evidence>
<protein>
    <submittedName>
        <fullName evidence="2">Uncharacterized protein</fullName>
    </submittedName>
</protein>
<accession>A0A8J6BY70</accession>
<dbReference type="AlphaFoldDB" id="A0A8J6BY70"/>
<feature type="region of interest" description="Disordered" evidence="1">
    <location>
        <begin position="56"/>
        <end position="79"/>
    </location>
</feature>
<reference evidence="2" key="1">
    <citation type="journal article" date="2021" name="bioRxiv">
        <title>Whole Genome Assembly and Annotation of Northern Wild Rice, Zizania palustris L., Supports a Whole Genome Duplication in the Zizania Genus.</title>
        <authorList>
            <person name="Haas M."/>
            <person name="Kono T."/>
            <person name="Macchietto M."/>
            <person name="Millas R."/>
            <person name="McGilp L."/>
            <person name="Shao M."/>
            <person name="Duquette J."/>
            <person name="Hirsch C.N."/>
            <person name="Kimball J."/>
        </authorList>
    </citation>
    <scope>NUCLEOTIDE SEQUENCE</scope>
    <source>
        <tissue evidence="2">Fresh leaf tissue</tissue>
    </source>
</reference>
<sequence>MRALVFSAAAFLPRTPSPSANPSHRTPPRAAALSRHPSGRDVAAAAAAATGDYWNAGHHQYHGDRGGSGRKSAAGSYERAGPTVQCGVDVVSWRERRVFASVAVAADVDTVWRVITDY</sequence>
<organism evidence="2 3">
    <name type="scientific">Zizania palustris</name>
    <name type="common">Northern wild rice</name>
    <dbReference type="NCBI Taxonomy" id="103762"/>
    <lineage>
        <taxon>Eukaryota</taxon>
        <taxon>Viridiplantae</taxon>
        <taxon>Streptophyta</taxon>
        <taxon>Embryophyta</taxon>
        <taxon>Tracheophyta</taxon>
        <taxon>Spermatophyta</taxon>
        <taxon>Magnoliopsida</taxon>
        <taxon>Liliopsida</taxon>
        <taxon>Poales</taxon>
        <taxon>Poaceae</taxon>
        <taxon>BOP clade</taxon>
        <taxon>Oryzoideae</taxon>
        <taxon>Oryzeae</taxon>
        <taxon>Zizaniinae</taxon>
        <taxon>Zizania</taxon>
    </lineage>
</organism>
<evidence type="ECO:0000313" key="3">
    <source>
        <dbReference type="Proteomes" id="UP000729402"/>
    </source>
</evidence>
<proteinExistence type="predicted"/>
<comment type="caution">
    <text evidence="2">The sequence shown here is derived from an EMBL/GenBank/DDBJ whole genome shotgun (WGS) entry which is preliminary data.</text>
</comment>
<reference evidence="2" key="2">
    <citation type="submission" date="2021-02" db="EMBL/GenBank/DDBJ databases">
        <authorList>
            <person name="Kimball J.A."/>
            <person name="Haas M.W."/>
            <person name="Macchietto M."/>
            <person name="Kono T."/>
            <person name="Duquette J."/>
            <person name="Shao M."/>
        </authorList>
    </citation>
    <scope>NUCLEOTIDE SEQUENCE</scope>
    <source>
        <tissue evidence="2">Fresh leaf tissue</tissue>
    </source>
</reference>
<keyword evidence="3" id="KW-1185">Reference proteome</keyword>
<dbReference type="Proteomes" id="UP000729402">
    <property type="component" value="Unassembled WGS sequence"/>
</dbReference>